<evidence type="ECO:0000313" key="9">
    <source>
        <dbReference type="Proteomes" id="UP000756387"/>
    </source>
</evidence>
<organism evidence="8 9">
    <name type="scientific">Nocardioides malaquae</name>
    <dbReference type="NCBI Taxonomy" id="2773426"/>
    <lineage>
        <taxon>Bacteria</taxon>
        <taxon>Bacillati</taxon>
        <taxon>Actinomycetota</taxon>
        <taxon>Actinomycetes</taxon>
        <taxon>Propionibacteriales</taxon>
        <taxon>Nocardioidaceae</taxon>
        <taxon>Nocardioides</taxon>
    </lineage>
</organism>
<dbReference type="SUPFAM" id="SSF53807">
    <property type="entry name" value="Helical backbone' metal receptor"/>
    <property type="match status" value="1"/>
</dbReference>
<evidence type="ECO:0000256" key="5">
    <source>
        <dbReference type="SAM" id="MobiDB-lite"/>
    </source>
</evidence>
<dbReference type="Gene3D" id="3.40.50.1980">
    <property type="entry name" value="Nitrogenase molybdenum iron protein domain"/>
    <property type="match status" value="2"/>
</dbReference>
<feature type="compositionally biased region" description="Low complexity" evidence="5">
    <location>
        <begin position="21"/>
        <end position="38"/>
    </location>
</feature>
<keyword evidence="3" id="KW-0813">Transport</keyword>
<dbReference type="PROSITE" id="PS50983">
    <property type="entry name" value="FE_B12_PBP"/>
    <property type="match status" value="1"/>
</dbReference>
<feature type="domain" description="Fe/B12 periplasmic-binding" evidence="7">
    <location>
        <begin position="64"/>
        <end position="340"/>
    </location>
</feature>
<evidence type="ECO:0000259" key="7">
    <source>
        <dbReference type="PROSITE" id="PS50983"/>
    </source>
</evidence>
<dbReference type="InterPro" id="IPR002491">
    <property type="entry name" value="ABC_transptr_periplasmic_BD"/>
</dbReference>
<evidence type="ECO:0000256" key="2">
    <source>
        <dbReference type="ARBA" id="ARBA00008814"/>
    </source>
</evidence>
<dbReference type="InterPro" id="IPR051313">
    <property type="entry name" value="Bact_iron-sidero_bind"/>
</dbReference>
<proteinExistence type="inferred from homology"/>
<protein>
    <submittedName>
        <fullName evidence="8">Iron-siderophore ABC transporter substrate-binding protein</fullName>
    </submittedName>
</protein>
<comment type="similarity">
    <text evidence="2">Belongs to the bacterial solute-binding protein 8 family.</text>
</comment>
<reference evidence="8 9" key="1">
    <citation type="submission" date="2020-10" db="EMBL/GenBank/DDBJ databases">
        <title>Nocardioides sp. isolated from sludge.</title>
        <authorList>
            <person name="Zhang X."/>
        </authorList>
    </citation>
    <scope>NUCLEOTIDE SEQUENCE [LARGE SCALE GENOMIC DNA]</scope>
    <source>
        <strain evidence="8 9">Y6</strain>
    </source>
</reference>
<dbReference type="RefSeq" id="WP_193639124.1">
    <property type="nucleotide sequence ID" value="NZ_JADCSA010000016.1"/>
</dbReference>
<dbReference type="PROSITE" id="PS51257">
    <property type="entry name" value="PROKAR_LIPOPROTEIN"/>
    <property type="match status" value="1"/>
</dbReference>
<accession>A0ABR9RW63</accession>
<dbReference type="PANTHER" id="PTHR30532">
    <property type="entry name" value="IRON III DICITRATE-BINDING PERIPLASMIC PROTEIN"/>
    <property type="match status" value="1"/>
</dbReference>
<dbReference type="Pfam" id="PF01497">
    <property type="entry name" value="Peripla_BP_2"/>
    <property type="match status" value="1"/>
</dbReference>
<name>A0ABR9RW63_9ACTN</name>
<evidence type="ECO:0000313" key="8">
    <source>
        <dbReference type="EMBL" id="MBE7325797.1"/>
    </source>
</evidence>
<feature type="signal peptide" evidence="6">
    <location>
        <begin position="1"/>
        <end position="20"/>
    </location>
</feature>
<comment type="caution">
    <text evidence="8">The sequence shown here is derived from an EMBL/GenBank/DDBJ whole genome shotgun (WGS) entry which is preliminary data.</text>
</comment>
<feature type="region of interest" description="Disordered" evidence="5">
    <location>
        <begin position="21"/>
        <end position="42"/>
    </location>
</feature>
<comment type="subcellular location">
    <subcellularLocation>
        <location evidence="1">Cell envelope</location>
    </subcellularLocation>
</comment>
<dbReference type="PANTHER" id="PTHR30532:SF24">
    <property type="entry name" value="FERRIC ENTEROBACTIN-BINDING PERIPLASMIC PROTEIN FEPB"/>
    <property type="match status" value="1"/>
</dbReference>
<keyword evidence="4 6" id="KW-0732">Signal</keyword>
<evidence type="ECO:0000256" key="6">
    <source>
        <dbReference type="SAM" id="SignalP"/>
    </source>
</evidence>
<keyword evidence="9" id="KW-1185">Reference proteome</keyword>
<evidence type="ECO:0000256" key="3">
    <source>
        <dbReference type="ARBA" id="ARBA00022448"/>
    </source>
</evidence>
<evidence type="ECO:0000256" key="1">
    <source>
        <dbReference type="ARBA" id="ARBA00004196"/>
    </source>
</evidence>
<dbReference type="CDD" id="cd01146">
    <property type="entry name" value="FhuD"/>
    <property type="match status" value="1"/>
</dbReference>
<evidence type="ECO:0000256" key="4">
    <source>
        <dbReference type="ARBA" id="ARBA00022729"/>
    </source>
</evidence>
<feature type="chain" id="PRO_5045322036" evidence="6">
    <location>
        <begin position="21"/>
        <end position="342"/>
    </location>
</feature>
<dbReference type="EMBL" id="JADCSA010000016">
    <property type="protein sequence ID" value="MBE7325797.1"/>
    <property type="molecule type" value="Genomic_DNA"/>
</dbReference>
<gene>
    <name evidence="8" type="ORF">IEQ44_14180</name>
</gene>
<dbReference type="Proteomes" id="UP000756387">
    <property type="component" value="Unassembled WGS sequence"/>
</dbReference>
<sequence length="342" mass="36567">MKRRLGSALSVALLAAGLTACSTGSTDTSSTDDGATTSKVEDGAYPVTIEHAFGETTIEEEPKRVATVGWTDQDHVLALGVVPVGATELTWGGNDNGSSDWFDARLEEVGGEAPTRYSDTDGIPFDEIAESQPDLILATNSGITQKDYDKLSEIAEVVAYPEAPWVTSWRDSLEMVGDALGRPALADELLEESEQVIADAREEHPEVDGTSFVFTYFTPTDLSKVGIYGDQDPRVEIMEEFGLVTPDWVTEVVPDGQFYADVSAERAGTVESDLLLTYEETEGDTAKLAENRLLGRIPALASGQFFAEPDKELGIAVTNPTPLSIPVIADDFLPKVAAALGG</sequence>